<accession>A0AAD5LR08</accession>
<feature type="region of interest" description="Disordered" evidence="1">
    <location>
        <begin position="166"/>
        <end position="312"/>
    </location>
</feature>
<reference evidence="2" key="1">
    <citation type="submission" date="2021-12" db="EMBL/GenBank/DDBJ databases">
        <title>Prjna785345.</title>
        <authorList>
            <person name="Rujirawat T."/>
            <person name="Krajaejun T."/>
        </authorList>
    </citation>
    <scope>NUCLEOTIDE SEQUENCE</scope>
    <source>
        <strain evidence="2">Pi057C3</strain>
    </source>
</reference>
<dbReference type="AlphaFoldDB" id="A0AAD5LR08"/>
<name>A0AAD5LR08_PYTIN</name>
<feature type="compositionally biased region" description="Basic and acidic residues" evidence="1">
    <location>
        <begin position="127"/>
        <end position="150"/>
    </location>
</feature>
<feature type="compositionally biased region" description="Acidic residues" evidence="1">
    <location>
        <begin position="201"/>
        <end position="210"/>
    </location>
</feature>
<organism evidence="2 3">
    <name type="scientific">Pythium insidiosum</name>
    <name type="common">Pythiosis disease agent</name>
    <dbReference type="NCBI Taxonomy" id="114742"/>
    <lineage>
        <taxon>Eukaryota</taxon>
        <taxon>Sar</taxon>
        <taxon>Stramenopiles</taxon>
        <taxon>Oomycota</taxon>
        <taxon>Peronosporomycetes</taxon>
        <taxon>Pythiales</taxon>
        <taxon>Pythiaceae</taxon>
        <taxon>Pythium</taxon>
    </lineage>
</organism>
<feature type="compositionally biased region" description="Basic and acidic residues" evidence="1">
    <location>
        <begin position="267"/>
        <end position="282"/>
    </location>
</feature>
<dbReference type="EMBL" id="JAKCXM010000002">
    <property type="protein sequence ID" value="KAJ0409845.1"/>
    <property type="molecule type" value="Genomic_DNA"/>
</dbReference>
<protein>
    <submittedName>
        <fullName evidence="2">Uncharacterized protein</fullName>
    </submittedName>
</protein>
<evidence type="ECO:0000256" key="1">
    <source>
        <dbReference type="SAM" id="MobiDB-lite"/>
    </source>
</evidence>
<sequence>MITPTRFGLKFAPTPTLALEYETDVASSLSEVAHEAATTTQSLFVYKAKSLSGTSRKRLHVVELPQLTRQSDAATIARELQADDYRFLGPDIVNLSQLRRLLQRLVDHLQQQQLLPPQTSVEPTNTPRDESDHESEPTNKPRDESDHEGEQAMEDSFLDESIAEASTSMQQHHEESADDPPPMVRDPKPAEGSRGRFVTAEEGDEEEEEEETRRTTTTRQSDDSPSKSDHEESEDHTTVPVQTKVDTSLGTAEEQDKEEEQEDADDVELKKDVEAKKAALRADDEDDEELEEEVQSEELEYFSEDASDEDSF</sequence>
<dbReference type="Proteomes" id="UP001209570">
    <property type="component" value="Unassembled WGS sequence"/>
</dbReference>
<keyword evidence="3" id="KW-1185">Reference proteome</keyword>
<feature type="compositionally biased region" description="Acidic residues" evidence="1">
    <location>
        <begin position="283"/>
        <end position="312"/>
    </location>
</feature>
<feature type="compositionally biased region" description="Basic and acidic residues" evidence="1">
    <location>
        <begin position="185"/>
        <end position="194"/>
    </location>
</feature>
<evidence type="ECO:0000313" key="2">
    <source>
        <dbReference type="EMBL" id="KAJ0409845.1"/>
    </source>
</evidence>
<feature type="region of interest" description="Disordered" evidence="1">
    <location>
        <begin position="113"/>
        <end position="154"/>
    </location>
</feature>
<feature type="compositionally biased region" description="Polar residues" evidence="1">
    <location>
        <begin position="116"/>
        <end position="126"/>
    </location>
</feature>
<gene>
    <name evidence="2" type="ORF">P43SY_005739</name>
</gene>
<proteinExistence type="predicted"/>
<feature type="compositionally biased region" description="Polar residues" evidence="1">
    <location>
        <begin position="239"/>
        <end position="250"/>
    </location>
</feature>
<evidence type="ECO:0000313" key="3">
    <source>
        <dbReference type="Proteomes" id="UP001209570"/>
    </source>
</evidence>
<feature type="compositionally biased region" description="Acidic residues" evidence="1">
    <location>
        <begin position="253"/>
        <end position="266"/>
    </location>
</feature>
<comment type="caution">
    <text evidence="2">The sequence shown here is derived from an EMBL/GenBank/DDBJ whole genome shotgun (WGS) entry which is preliminary data.</text>
</comment>
<feature type="compositionally biased region" description="Basic and acidic residues" evidence="1">
    <location>
        <begin position="220"/>
        <end position="237"/>
    </location>
</feature>